<reference evidence="6" key="1">
    <citation type="submission" date="2025-08" db="UniProtKB">
        <authorList>
            <consortium name="RefSeq"/>
        </authorList>
    </citation>
    <scope>IDENTIFICATION</scope>
    <source>
        <tissue evidence="6">Blood</tissue>
    </source>
</reference>
<evidence type="ECO:0000259" key="4">
    <source>
        <dbReference type="Pfam" id="PF16564"/>
    </source>
</evidence>
<gene>
    <name evidence="6" type="primary">LOC110594055</name>
</gene>
<feature type="domain" description="Methyl-CpG-binding" evidence="4">
    <location>
        <begin position="57"/>
        <end position="127"/>
    </location>
</feature>
<keyword evidence="2" id="KW-0812">Transmembrane</keyword>
<dbReference type="GeneID" id="110594055"/>
<feature type="transmembrane region" description="Helical" evidence="2">
    <location>
        <begin position="20"/>
        <end position="42"/>
    </location>
</feature>
<keyword evidence="5" id="KW-1185">Reference proteome</keyword>
<organism evidence="5 6">
    <name type="scientific">Neomonachus schauinslandi</name>
    <name type="common">Hawaiian monk seal</name>
    <name type="synonym">Monachus schauinslandi</name>
    <dbReference type="NCBI Taxonomy" id="29088"/>
    <lineage>
        <taxon>Eukaryota</taxon>
        <taxon>Metazoa</taxon>
        <taxon>Chordata</taxon>
        <taxon>Craniata</taxon>
        <taxon>Vertebrata</taxon>
        <taxon>Euteleostomi</taxon>
        <taxon>Mammalia</taxon>
        <taxon>Eutheria</taxon>
        <taxon>Laurasiatheria</taxon>
        <taxon>Carnivora</taxon>
        <taxon>Caniformia</taxon>
        <taxon>Pinnipedia</taxon>
        <taxon>Phocidae</taxon>
        <taxon>Monachinae</taxon>
        <taxon>Monachini</taxon>
        <taxon>Neomonachus</taxon>
    </lineage>
</organism>
<dbReference type="Proteomes" id="UP000248481">
    <property type="component" value="Unplaced"/>
</dbReference>
<accession>A0A8M1MAW5</accession>
<feature type="domain" description="Methyl-CpG binding protein 2/3 C-terminal" evidence="3">
    <location>
        <begin position="132"/>
        <end position="212"/>
    </location>
</feature>
<keyword evidence="2" id="KW-1133">Transmembrane helix</keyword>
<sequence>FKQDISTSKWVWGHFDSSELFGELVGSTWDLVTVIGVINIITEEGKLKRNMMSQTIEKKRQVHLAKAKKRYHERAAPPIRLTSCIFKRPVTSITSHPGNEVRYSQWDRALEKPQQISVYRRLQGLQACSSEGEILSTLDFINTSQVIAPGSAGSLPSGPGPSMVPSSVWAGTFPGVGLYLPPPICRQPVTPGDIRRQTRKVKKARERLAEALRADRLAREVERARSQEGHSEHSDN</sequence>
<dbReference type="InterPro" id="IPR025884">
    <property type="entry name" value="MeCpG-bd_2/3_C_dom"/>
</dbReference>
<dbReference type="Pfam" id="PF14048">
    <property type="entry name" value="MBD_C"/>
    <property type="match status" value="1"/>
</dbReference>
<proteinExistence type="predicted"/>
<dbReference type="InterPro" id="IPR032343">
    <property type="entry name" value="MBD2/MBD3_p55-bd"/>
</dbReference>
<feature type="non-terminal residue" evidence="6">
    <location>
        <position position="1"/>
    </location>
</feature>
<dbReference type="RefSeq" id="XP_044768239.1">
    <property type="nucleotide sequence ID" value="XM_044912304.1"/>
</dbReference>
<evidence type="ECO:0000256" key="1">
    <source>
        <dbReference type="SAM" id="MobiDB-lite"/>
    </source>
</evidence>
<evidence type="ECO:0000256" key="2">
    <source>
        <dbReference type="SAM" id="Phobius"/>
    </source>
</evidence>
<feature type="region of interest" description="Disordered" evidence="1">
    <location>
        <begin position="213"/>
        <end position="236"/>
    </location>
</feature>
<keyword evidence="2" id="KW-0472">Membrane</keyword>
<dbReference type="GO" id="GO:0005634">
    <property type="term" value="C:nucleus"/>
    <property type="evidence" value="ECO:0007669"/>
    <property type="project" value="UniProtKB-ARBA"/>
</dbReference>
<dbReference type="Pfam" id="PF16564">
    <property type="entry name" value="MBDa"/>
    <property type="match status" value="1"/>
</dbReference>
<name>A0A8M1MAW5_NEOSC</name>
<dbReference type="KEGG" id="nsu:110594055"/>
<evidence type="ECO:0000259" key="3">
    <source>
        <dbReference type="Pfam" id="PF14048"/>
    </source>
</evidence>
<evidence type="ECO:0000313" key="5">
    <source>
        <dbReference type="Proteomes" id="UP000248481"/>
    </source>
</evidence>
<evidence type="ECO:0000313" key="6">
    <source>
        <dbReference type="RefSeq" id="XP_044768239.1"/>
    </source>
</evidence>
<protein>
    <submittedName>
        <fullName evidence="6">Methyl-CpG-binding domain protein 3-like 2B</fullName>
    </submittedName>
</protein>
<dbReference type="AlphaFoldDB" id="A0A8M1MAW5"/>